<feature type="transmembrane region" description="Helical" evidence="1">
    <location>
        <begin position="92"/>
        <end position="114"/>
    </location>
</feature>
<gene>
    <name evidence="3" type="ORF">IOQ59_09445</name>
</gene>
<dbReference type="EMBL" id="JADEYS010000008">
    <property type="protein sequence ID" value="MBE9397482.1"/>
    <property type="molecule type" value="Genomic_DNA"/>
</dbReference>
<sequence>MMELGAEATLLGLFISGLVSATLLPGGSEALFSYMLYQGQFAEFPLFIAVTSGNALGGMITFLMGWWLATRYPLKTFDKPQHLRAQRWLEQWGPLALLLSWLPLVGDPLCFIAGWLRGRFWLSMLMILLGKAARYLVLIAVVG</sequence>
<evidence type="ECO:0000259" key="2">
    <source>
        <dbReference type="Pfam" id="PF09335"/>
    </source>
</evidence>
<keyword evidence="1" id="KW-0472">Membrane</keyword>
<name>A0A8J7FN78_9GAMM</name>
<protein>
    <submittedName>
        <fullName evidence="3">DedA family protein</fullName>
    </submittedName>
</protein>
<evidence type="ECO:0000313" key="3">
    <source>
        <dbReference type="EMBL" id="MBE9397482.1"/>
    </source>
</evidence>
<dbReference type="PANTHER" id="PTHR42709">
    <property type="entry name" value="ALKALINE PHOSPHATASE LIKE PROTEIN"/>
    <property type="match status" value="1"/>
</dbReference>
<dbReference type="PANTHER" id="PTHR42709:SF4">
    <property type="entry name" value="INNER MEMBRANE PROTEIN YQAA"/>
    <property type="match status" value="1"/>
</dbReference>
<organism evidence="3 4">
    <name type="scientific">Pontibacterium sinense</name>
    <dbReference type="NCBI Taxonomy" id="2781979"/>
    <lineage>
        <taxon>Bacteria</taxon>
        <taxon>Pseudomonadati</taxon>
        <taxon>Pseudomonadota</taxon>
        <taxon>Gammaproteobacteria</taxon>
        <taxon>Oceanospirillales</taxon>
        <taxon>Oceanospirillaceae</taxon>
        <taxon>Pontibacterium</taxon>
    </lineage>
</organism>
<feature type="domain" description="VTT" evidence="2">
    <location>
        <begin position="40"/>
        <end position="140"/>
    </location>
</feature>
<keyword evidence="1" id="KW-1133">Transmembrane helix</keyword>
<accession>A0A8J7FN78</accession>
<dbReference type="AlphaFoldDB" id="A0A8J7FN78"/>
<reference evidence="3" key="1">
    <citation type="submission" date="2020-10" db="EMBL/GenBank/DDBJ databases">
        <title>Bacterium isolated from coastal waters sediment.</title>
        <authorList>
            <person name="Chen R.-J."/>
            <person name="Lu D.-C."/>
            <person name="Zhu K.-L."/>
            <person name="Du Z.-J."/>
        </authorList>
    </citation>
    <scope>NUCLEOTIDE SEQUENCE</scope>
    <source>
        <strain evidence="3">N1Y112</strain>
    </source>
</reference>
<proteinExistence type="predicted"/>
<keyword evidence="4" id="KW-1185">Reference proteome</keyword>
<dbReference type="InterPro" id="IPR051311">
    <property type="entry name" value="DedA_domain"/>
</dbReference>
<dbReference type="GO" id="GO:0005886">
    <property type="term" value="C:plasma membrane"/>
    <property type="evidence" value="ECO:0007669"/>
    <property type="project" value="UniProtKB-ARBA"/>
</dbReference>
<dbReference type="Pfam" id="PF09335">
    <property type="entry name" value="VTT_dom"/>
    <property type="match status" value="1"/>
</dbReference>
<evidence type="ECO:0000313" key="4">
    <source>
        <dbReference type="Proteomes" id="UP000640333"/>
    </source>
</evidence>
<feature type="transmembrane region" description="Helical" evidence="1">
    <location>
        <begin position="120"/>
        <end position="142"/>
    </location>
</feature>
<evidence type="ECO:0000256" key="1">
    <source>
        <dbReference type="SAM" id="Phobius"/>
    </source>
</evidence>
<feature type="transmembrane region" description="Helical" evidence="1">
    <location>
        <begin position="45"/>
        <end position="69"/>
    </location>
</feature>
<comment type="caution">
    <text evidence="3">The sequence shown here is derived from an EMBL/GenBank/DDBJ whole genome shotgun (WGS) entry which is preliminary data.</text>
</comment>
<dbReference type="InterPro" id="IPR032816">
    <property type="entry name" value="VTT_dom"/>
</dbReference>
<dbReference type="Proteomes" id="UP000640333">
    <property type="component" value="Unassembled WGS sequence"/>
</dbReference>
<keyword evidence="1" id="KW-0812">Transmembrane</keyword>
<dbReference type="RefSeq" id="WP_193953039.1">
    <property type="nucleotide sequence ID" value="NZ_JADEYS010000008.1"/>
</dbReference>